<name>A0ABD3H5N4_9MARC</name>
<feature type="compositionally biased region" description="Low complexity" evidence="1">
    <location>
        <begin position="174"/>
        <end position="187"/>
    </location>
</feature>
<protein>
    <submittedName>
        <fullName evidence="2">Uncharacterized protein</fullName>
    </submittedName>
</protein>
<dbReference type="SUPFAM" id="SSF48403">
    <property type="entry name" value="Ankyrin repeat"/>
    <property type="match status" value="1"/>
</dbReference>
<accession>A0ABD3H5N4</accession>
<feature type="region of interest" description="Disordered" evidence="1">
    <location>
        <begin position="166"/>
        <end position="189"/>
    </location>
</feature>
<comment type="caution">
    <text evidence="2">The sequence shown here is derived from an EMBL/GenBank/DDBJ whole genome shotgun (WGS) entry which is preliminary data.</text>
</comment>
<gene>
    <name evidence="2" type="ORF">R1sor_003647</name>
</gene>
<dbReference type="EMBL" id="JBJQOH010000006">
    <property type="protein sequence ID" value="KAL3685625.1"/>
    <property type="molecule type" value="Genomic_DNA"/>
</dbReference>
<keyword evidence="3" id="KW-1185">Reference proteome</keyword>
<evidence type="ECO:0000313" key="2">
    <source>
        <dbReference type="EMBL" id="KAL3685625.1"/>
    </source>
</evidence>
<organism evidence="2 3">
    <name type="scientific">Riccia sorocarpa</name>
    <dbReference type="NCBI Taxonomy" id="122646"/>
    <lineage>
        <taxon>Eukaryota</taxon>
        <taxon>Viridiplantae</taxon>
        <taxon>Streptophyta</taxon>
        <taxon>Embryophyta</taxon>
        <taxon>Marchantiophyta</taxon>
        <taxon>Marchantiopsida</taxon>
        <taxon>Marchantiidae</taxon>
        <taxon>Marchantiales</taxon>
        <taxon>Ricciaceae</taxon>
        <taxon>Riccia</taxon>
    </lineage>
</organism>
<dbReference type="InterPro" id="IPR036770">
    <property type="entry name" value="Ankyrin_rpt-contain_sf"/>
</dbReference>
<dbReference type="Proteomes" id="UP001633002">
    <property type="component" value="Unassembled WGS sequence"/>
</dbReference>
<reference evidence="2 3" key="1">
    <citation type="submission" date="2024-09" db="EMBL/GenBank/DDBJ databases">
        <title>Chromosome-scale assembly of Riccia sorocarpa.</title>
        <authorList>
            <person name="Paukszto L."/>
        </authorList>
    </citation>
    <scope>NUCLEOTIDE SEQUENCE [LARGE SCALE GENOMIC DNA]</scope>
    <source>
        <strain evidence="2">LP-2024</strain>
        <tissue evidence="2">Aerial parts of the thallus</tissue>
    </source>
</reference>
<evidence type="ECO:0000313" key="3">
    <source>
        <dbReference type="Proteomes" id="UP001633002"/>
    </source>
</evidence>
<feature type="region of interest" description="Disordered" evidence="1">
    <location>
        <begin position="572"/>
        <end position="596"/>
    </location>
</feature>
<sequence length="721" mass="82124">MEKLPETMEKILQVIEEIPQSFRKLSETLEIHSQTMEKLPQTVEMLSQTVGKLAQTLEKLPQTVETSIDKEIQDEWFEAMREEDGYTLMTLVVRKPQLLTLTYRGRNALHLAMRNNWYGLVQEIVLQFQHLYSVEDGSDDESSSYRMRLELIKLLENERSITEAVDGSSINKAGDGSSTTEGDGSSSNRLNLDAFRDLLTCKEGGNQMSETSEGGSSGLDVLGMAVTQGHQAINTMLVRAISNLPSLFHGHSTYKQGDFEAYECFHSSETTDEERKNLCDLLGRYCLELGCMADLDHAPNMESVPGEGFWSEWSSPLTRQDIIDHWKDPFIDDTFFEYPVMEEHLKNWMLTCPFLPLSEYLILEYSTNRNNIYRADGDESTVFTPLLKEGDTFLSKRPEKGATRAEFQKCFIEKLDSSTSFVKYVASISDTRRAVWHYAILNSPFWWEKNVEKDIIFHKLIFTVSASDLADIYNMKDSSGRTALHLLVASDPPPCFVHYREGHPLSEAHFLPWLLRSEGWDRWAPEEGVPEILGRRKGVTADISLTPLQYCVMKGYTTFVQRMVQDDRYYNPARMNGADEQSRLSSQSQKSDHALEPPLLSVAKHADPEMLRIMLGTGKFDLHCQDQDGNTLLHAAVCCEDPVSLPTMLVDFVEIPKECPHESHYLEHSLMTKAQQREREERHRESRRQGCMNLLLQEGLDIWETNAAGQIADPGPKASPE</sequence>
<proteinExistence type="predicted"/>
<evidence type="ECO:0000256" key="1">
    <source>
        <dbReference type="SAM" id="MobiDB-lite"/>
    </source>
</evidence>
<dbReference type="AlphaFoldDB" id="A0ABD3H5N4"/>
<dbReference type="Gene3D" id="1.25.40.20">
    <property type="entry name" value="Ankyrin repeat-containing domain"/>
    <property type="match status" value="1"/>
</dbReference>